<gene>
    <name evidence="1" type="ORF">Phou_104090</name>
</gene>
<reference evidence="1 2" key="1">
    <citation type="submission" date="2020-03" db="EMBL/GenBank/DDBJ databases">
        <title>Whole genome shotgun sequence of Phytohabitans houttuyneae NBRC 108639.</title>
        <authorList>
            <person name="Komaki H."/>
            <person name="Tamura T."/>
        </authorList>
    </citation>
    <scope>NUCLEOTIDE SEQUENCE [LARGE SCALE GENOMIC DNA]</scope>
    <source>
        <strain evidence="1 2">NBRC 108639</strain>
    </source>
</reference>
<reference evidence="1 2" key="2">
    <citation type="submission" date="2020-03" db="EMBL/GenBank/DDBJ databases">
        <authorList>
            <person name="Ichikawa N."/>
            <person name="Kimura A."/>
            <person name="Kitahashi Y."/>
            <person name="Uohara A."/>
        </authorList>
    </citation>
    <scope>NUCLEOTIDE SEQUENCE [LARGE SCALE GENOMIC DNA]</scope>
    <source>
        <strain evidence="1 2">NBRC 108639</strain>
    </source>
</reference>
<proteinExistence type="predicted"/>
<dbReference type="RefSeq" id="WP_173071947.1">
    <property type="nucleotide sequence ID" value="NZ_BAABGO010000002.1"/>
</dbReference>
<dbReference type="AlphaFoldDB" id="A0A6V8KVA8"/>
<evidence type="ECO:0000313" key="2">
    <source>
        <dbReference type="Proteomes" id="UP000482800"/>
    </source>
</evidence>
<organism evidence="1 2">
    <name type="scientific">Phytohabitans houttuyneae</name>
    <dbReference type="NCBI Taxonomy" id="1076126"/>
    <lineage>
        <taxon>Bacteria</taxon>
        <taxon>Bacillati</taxon>
        <taxon>Actinomycetota</taxon>
        <taxon>Actinomycetes</taxon>
        <taxon>Micromonosporales</taxon>
        <taxon>Micromonosporaceae</taxon>
    </lineage>
</organism>
<protein>
    <recommendedName>
        <fullName evidence="3">Beta-lactamase-related domain-containing protein</fullName>
    </recommendedName>
</protein>
<sequence>MLVAALMSEYEPDGVTWHNGDTGGFSAYAGFDRAEGRGVVVLGNTDRSVDNLGRRLLGAGERDGGFDWA</sequence>
<evidence type="ECO:0008006" key="3">
    <source>
        <dbReference type="Google" id="ProtNLM"/>
    </source>
</evidence>
<accession>A0A6V8KVA8</accession>
<dbReference type="InterPro" id="IPR012338">
    <property type="entry name" value="Beta-lactam/transpept-like"/>
</dbReference>
<dbReference type="Gene3D" id="3.40.710.10">
    <property type="entry name" value="DD-peptidase/beta-lactamase superfamily"/>
    <property type="match status" value="1"/>
</dbReference>
<dbReference type="Proteomes" id="UP000482800">
    <property type="component" value="Unassembled WGS sequence"/>
</dbReference>
<dbReference type="SUPFAM" id="SSF56601">
    <property type="entry name" value="beta-lactamase/transpeptidase-like"/>
    <property type="match status" value="1"/>
</dbReference>
<evidence type="ECO:0000313" key="1">
    <source>
        <dbReference type="EMBL" id="GFJ86229.1"/>
    </source>
</evidence>
<name>A0A6V8KVA8_9ACTN</name>
<keyword evidence="2" id="KW-1185">Reference proteome</keyword>
<comment type="caution">
    <text evidence="1">The sequence shown here is derived from an EMBL/GenBank/DDBJ whole genome shotgun (WGS) entry which is preliminary data.</text>
</comment>
<dbReference type="EMBL" id="BLPF01000005">
    <property type="protein sequence ID" value="GFJ86229.1"/>
    <property type="molecule type" value="Genomic_DNA"/>
</dbReference>